<reference evidence="4" key="2">
    <citation type="journal article" date="2022" name="Elife">
        <title>Obligate sexual reproduction of a homothallic fungus closely related to the Cryptococcus pathogenic species complex.</title>
        <authorList>
            <person name="Passer A.R."/>
            <person name="Clancey S.A."/>
            <person name="Shea T."/>
            <person name="David-Palma M."/>
            <person name="Averette A.F."/>
            <person name="Boekhout T."/>
            <person name="Porcel B.M."/>
            <person name="Nowrousian M."/>
            <person name="Cuomo C.A."/>
            <person name="Sun S."/>
            <person name="Heitman J."/>
            <person name="Coelho M.A."/>
        </authorList>
    </citation>
    <scope>NUCLEOTIDE SEQUENCE</scope>
    <source>
        <strain evidence="4">CBS 7841</strain>
    </source>
</reference>
<sequence>MSVVIELQDTRGIDSQSTSNRPLDLGQDQQIESVAQHALPPVDRGRQAWLFLAAVTTIETLIWGLPFSVGILHAYWINTLFVGAGASTVTLAATLQTGLLYMSCAAFGPLFAAFPRWQKAIQFAGLMAASISMISSAFASKPWHLVVTIGFLYPLSGACYLPCATLLFEWFHARRGLASGIMYAGTGVGGTIFPFIMSALLNKVGYKAAMISLGIGIGILGSVALIPIRRRIPLSRYDHMQSGRRRRTLNWQLLKSTTMFIGVMTILLTSLGNFVPSLWLPSYANDLNLSKPNGTALIALLNAASIPGNALIGLLSDCLSLRAVILISCIGSSLSCAFLWGFGTNTAMLVAFVIIFGLLGLSFSALWSKIIGTIAMDDPIAPTLIFSIFAFTRGIGNITSGPISESLLKYSSFRGASGAYGFNNYGILLIYTAITILGGGVMGVMFKERRT</sequence>
<dbReference type="Pfam" id="PF07690">
    <property type="entry name" value="MFS_1"/>
    <property type="match status" value="1"/>
</dbReference>
<dbReference type="InterPro" id="IPR050327">
    <property type="entry name" value="Proton-linked_MCT"/>
</dbReference>
<gene>
    <name evidence="4" type="ORF">L203_104112</name>
</gene>
<comment type="similarity">
    <text evidence="2">Belongs to the major facilitator superfamily. Monocarboxylate porter (TC 2.A.1.13) family.</text>
</comment>
<evidence type="ECO:0000313" key="4">
    <source>
        <dbReference type="EMBL" id="WVN88897.1"/>
    </source>
</evidence>
<protein>
    <recommendedName>
        <fullName evidence="6">Monocarboxylic acid transporter</fullName>
    </recommendedName>
</protein>
<evidence type="ECO:0000256" key="2">
    <source>
        <dbReference type="ARBA" id="ARBA00006727"/>
    </source>
</evidence>
<dbReference type="KEGG" id="cdep:91088322"/>
<dbReference type="InterPro" id="IPR011701">
    <property type="entry name" value="MFS"/>
</dbReference>
<feature type="transmembrane region" description="Helical" evidence="3">
    <location>
        <begin position="120"/>
        <end position="139"/>
    </location>
</feature>
<dbReference type="RefSeq" id="XP_066069597.1">
    <property type="nucleotide sequence ID" value="XM_066213500.1"/>
</dbReference>
<keyword evidence="5" id="KW-1185">Reference proteome</keyword>
<evidence type="ECO:0000256" key="3">
    <source>
        <dbReference type="SAM" id="Phobius"/>
    </source>
</evidence>
<evidence type="ECO:0000313" key="5">
    <source>
        <dbReference type="Proteomes" id="UP000094043"/>
    </source>
</evidence>
<dbReference type="EMBL" id="CP143787">
    <property type="protein sequence ID" value="WVN88897.1"/>
    <property type="molecule type" value="Genomic_DNA"/>
</dbReference>
<dbReference type="SUPFAM" id="SSF103473">
    <property type="entry name" value="MFS general substrate transporter"/>
    <property type="match status" value="1"/>
</dbReference>
<reference evidence="4" key="1">
    <citation type="submission" date="2016-06" db="EMBL/GenBank/DDBJ databases">
        <authorList>
            <person name="Cuomo C."/>
            <person name="Litvintseva A."/>
            <person name="Heitman J."/>
            <person name="Chen Y."/>
            <person name="Sun S."/>
            <person name="Springer D."/>
            <person name="Dromer F."/>
            <person name="Young S."/>
            <person name="Zeng Q."/>
            <person name="Chapman S."/>
            <person name="Gujja S."/>
            <person name="Saif S."/>
            <person name="Birren B."/>
        </authorList>
    </citation>
    <scope>NUCLEOTIDE SEQUENCE</scope>
    <source>
        <strain evidence="4">CBS 7841</strain>
    </source>
</reference>
<name>A0AAJ8JUX1_9TREE</name>
<feature type="transmembrane region" description="Helical" evidence="3">
    <location>
        <begin position="249"/>
        <end position="275"/>
    </location>
</feature>
<comment type="subcellular location">
    <subcellularLocation>
        <location evidence="1">Membrane</location>
        <topology evidence="1">Multi-pass membrane protein</topology>
    </subcellularLocation>
</comment>
<dbReference type="GeneID" id="91088322"/>
<feature type="transmembrane region" description="Helical" evidence="3">
    <location>
        <begin position="424"/>
        <end position="446"/>
    </location>
</feature>
<dbReference type="InterPro" id="IPR036259">
    <property type="entry name" value="MFS_trans_sf"/>
</dbReference>
<feature type="transmembrane region" description="Helical" evidence="3">
    <location>
        <begin position="89"/>
        <end position="113"/>
    </location>
</feature>
<feature type="transmembrane region" description="Helical" evidence="3">
    <location>
        <begin position="295"/>
        <end position="316"/>
    </location>
</feature>
<dbReference type="Gene3D" id="1.20.1250.20">
    <property type="entry name" value="MFS general substrate transporter like domains"/>
    <property type="match status" value="2"/>
</dbReference>
<dbReference type="GO" id="GO:0022857">
    <property type="term" value="F:transmembrane transporter activity"/>
    <property type="evidence" value="ECO:0007669"/>
    <property type="project" value="InterPro"/>
</dbReference>
<feature type="transmembrane region" description="Helical" evidence="3">
    <location>
        <begin position="380"/>
        <end position="404"/>
    </location>
</feature>
<keyword evidence="3" id="KW-1133">Transmembrane helix</keyword>
<dbReference type="PANTHER" id="PTHR11360:SF287">
    <property type="entry name" value="MFS MONOCARBOXYLATE TRANSPORTER"/>
    <property type="match status" value="1"/>
</dbReference>
<organism evidence="4 5">
    <name type="scientific">Cryptococcus depauperatus CBS 7841</name>
    <dbReference type="NCBI Taxonomy" id="1295531"/>
    <lineage>
        <taxon>Eukaryota</taxon>
        <taxon>Fungi</taxon>
        <taxon>Dikarya</taxon>
        <taxon>Basidiomycota</taxon>
        <taxon>Agaricomycotina</taxon>
        <taxon>Tremellomycetes</taxon>
        <taxon>Tremellales</taxon>
        <taxon>Cryptococcaceae</taxon>
        <taxon>Cryptococcus</taxon>
    </lineage>
</organism>
<dbReference type="PANTHER" id="PTHR11360">
    <property type="entry name" value="MONOCARBOXYLATE TRANSPORTER"/>
    <property type="match status" value="1"/>
</dbReference>
<evidence type="ECO:0000256" key="1">
    <source>
        <dbReference type="ARBA" id="ARBA00004141"/>
    </source>
</evidence>
<feature type="transmembrane region" description="Helical" evidence="3">
    <location>
        <begin position="145"/>
        <end position="168"/>
    </location>
</feature>
<keyword evidence="3" id="KW-0472">Membrane</keyword>
<proteinExistence type="inferred from homology"/>
<feature type="transmembrane region" description="Helical" evidence="3">
    <location>
        <begin position="49"/>
        <end position="77"/>
    </location>
</feature>
<dbReference type="GO" id="GO:0016020">
    <property type="term" value="C:membrane"/>
    <property type="evidence" value="ECO:0007669"/>
    <property type="project" value="UniProtKB-SubCell"/>
</dbReference>
<reference evidence="4" key="3">
    <citation type="submission" date="2024-01" db="EMBL/GenBank/DDBJ databases">
        <authorList>
            <person name="Coelho M.A."/>
            <person name="David-Palma M."/>
            <person name="Shea T."/>
            <person name="Sun S."/>
            <person name="Cuomo C.A."/>
            <person name="Heitman J."/>
        </authorList>
    </citation>
    <scope>NUCLEOTIDE SEQUENCE</scope>
    <source>
        <strain evidence="4">CBS 7841</strain>
    </source>
</reference>
<feature type="transmembrane region" description="Helical" evidence="3">
    <location>
        <begin position="180"/>
        <end position="202"/>
    </location>
</feature>
<accession>A0AAJ8JUX1</accession>
<feature type="transmembrane region" description="Helical" evidence="3">
    <location>
        <begin position="348"/>
        <end position="368"/>
    </location>
</feature>
<dbReference type="Proteomes" id="UP000094043">
    <property type="component" value="Chromosome 4"/>
</dbReference>
<feature type="transmembrane region" description="Helical" evidence="3">
    <location>
        <begin position="323"/>
        <end position="342"/>
    </location>
</feature>
<keyword evidence="3" id="KW-0812">Transmembrane</keyword>
<dbReference type="AlphaFoldDB" id="A0AAJ8JUX1"/>
<evidence type="ECO:0008006" key="6">
    <source>
        <dbReference type="Google" id="ProtNLM"/>
    </source>
</evidence>
<feature type="transmembrane region" description="Helical" evidence="3">
    <location>
        <begin position="208"/>
        <end position="228"/>
    </location>
</feature>